<feature type="transmembrane region" description="Helical" evidence="8">
    <location>
        <begin position="283"/>
        <end position="306"/>
    </location>
</feature>
<keyword evidence="7 8" id="KW-0472">Membrane</keyword>
<evidence type="ECO:0000256" key="1">
    <source>
        <dbReference type="ARBA" id="ARBA00004429"/>
    </source>
</evidence>
<evidence type="ECO:0000256" key="7">
    <source>
        <dbReference type="ARBA" id="ARBA00023136"/>
    </source>
</evidence>
<dbReference type="EMBL" id="CAJZBQ010000015">
    <property type="protein sequence ID" value="CAG9316180.1"/>
    <property type="molecule type" value="Genomic_DNA"/>
</dbReference>
<dbReference type="PANTHER" id="PTHR30574:SF1">
    <property type="entry name" value="SULPHUR TRANSPORT DOMAIN-CONTAINING PROTEIN"/>
    <property type="match status" value="1"/>
</dbReference>
<gene>
    <name evidence="9" type="ORF">BSTOLATCC_MIC15619</name>
</gene>
<evidence type="ECO:0000256" key="5">
    <source>
        <dbReference type="ARBA" id="ARBA00022692"/>
    </source>
</evidence>
<dbReference type="PANTHER" id="PTHR30574">
    <property type="entry name" value="INNER MEMBRANE PROTEIN YEDE"/>
    <property type="match status" value="1"/>
</dbReference>
<feature type="transmembrane region" description="Helical" evidence="8">
    <location>
        <begin position="168"/>
        <end position="193"/>
    </location>
</feature>
<protein>
    <recommendedName>
        <fullName evidence="11">YeeE/YedE family protein</fullName>
    </recommendedName>
</protein>
<evidence type="ECO:0000256" key="2">
    <source>
        <dbReference type="ARBA" id="ARBA00022448"/>
    </source>
</evidence>
<dbReference type="AlphaFoldDB" id="A0AAU9IWV7"/>
<evidence type="ECO:0000256" key="4">
    <source>
        <dbReference type="ARBA" id="ARBA00022519"/>
    </source>
</evidence>
<evidence type="ECO:0000313" key="10">
    <source>
        <dbReference type="Proteomes" id="UP001162131"/>
    </source>
</evidence>
<evidence type="ECO:0000256" key="3">
    <source>
        <dbReference type="ARBA" id="ARBA00022475"/>
    </source>
</evidence>
<evidence type="ECO:0000256" key="6">
    <source>
        <dbReference type="ARBA" id="ARBA00022989"/>
    </source>
</evidence>
<dbReference type="Proteomes" id="UP001162131">
    <property type="component" value="Unassembled WGS sequence"/>
</dbReference>
<organism evidence="9 10">
    <name type="scientific">Blepharisma stoltei</name>
    <dbReference type="NCBI Taxonomy" id="1481888"/>
    <lineage>
        <taxon>Eukaryota</taxon>
        <taxon>Sar</taxon>
        <taxon>Alveolata</taxon>
        <taxon>Ciliophora</taxon>
        <taxon>Postciliodesmatophora</taxon>
        <taxon>Heterotrichea</taxon>
        <taxon>Heterotrichida</taxon>
        <taxon>Blepharismidae</taxon>
        <taxon>Blepharisma</taxon>
    </lineage>
</organism>
<comment type="caution">
    <text evidence="9">The sequence shown here is derived from an EMBL/GenBank/DDBJ whole genome shotgun (WGS) entry which is preliminary data.</text>
</comment>
<feature type="transmembrane region" description="Helical" evidence="8">
    <location>
        <begin position="312"/>
        <end position="334"/>
    </location>
</feature>
<accession>A0AAU9IWV7</accession>
<feature type="transmembrane region" description="Helical" evidence="8">
    <location>
        <begin position="131"/>
        <end position="148"/>
    </location>
</feature>
<feature type="transmembrane region" description="Helical" evidence="8">
    <location>
        <begin position="12"/>
        <end position="33"/>
    </location>
</feature>
<dbReference type="Pfam" id="PF20398">
    <property type="entry name" value="DUF6691"/>
    <property type="match status" value="1"/>
</dbReference>
<keyword evidence="6 8" id="KW-1133">Transmembrane helix</keyword>
<evidence type="ECO:0000313" key="9">
    <source>
        <dbReference type="EMBL" id="CAG9316180.1"/>
    </source>
</evidence>
<dbReference type="InterPro" id="IPR007272">
    <property type="entry name" value="Sulf_transp_TsuA/YedE"/>
</dbReference>
<keyword evidence="10" id="KW-1185">Reference proteome</keyword>
<dbReference type="InterPro" id="IPR046513">
    <property type="entry name" value="DUF6691"/>
</dbReference>
<keyword evidence="3" id="KW-1003">Cell membrane</keyword>
<keyword evidence="4" id="KW-0997">Cell inner membrane</keyword>
<feature type="transmembrane region" description="Helical" evidence="8">
    <location>
        <begin position="53"/>
        <end position="74"/>
    </location>
</feature>
<keyword evidence="2" id="KW-0813">Transport</keyword>
<comment type="subcellular location">
    <subcellularLocation>
        <location evidence="1">Cell inner membrane</location>
        <topology evidence="1">Multi-pass membrane protein</topology>
    </subcellularLocation>
</comment>
<sequence>MLIDWNTDAVILALLGGSLISLATILNLLFMGRVTGISGMVFTVVKLNTREGLFWKISFLLGLVSAVLFFKNFVGDAIWNIKIFDGKEAELGITMNEWIIGSLLVGIGTQWGNGCTSGHAVCGIPRLSPRSIIATLIFMFFGVVTATLKQNKPFQREEFILEPKMFEIIVKVSQLIFITLYGVYFFAVFIYSISSRPIKNKFEPVFSFIIGNVFGSGLVLAGMCRRTKILGFLALKDGWDPSLLFVMGAAVGINLIAFNIVLREPKPLMIEKWSVPTRKDIDVGVIVGPALFGVGWGITGMCPGPAVTNLVLLPQAILMVIFIGIGQVTIRAILDAYPPAADKVHKG</sequence>
<name>A0AAU9IWV7_9CILI</name>
<dbReference type="Pfam" id="PF04143">
    <property type="entry name" value="Sulf_transp"/>
    <property type="match status" value="1"/>
</dbReference>
<proteinExistence type="predicted"/>
<keyword evidence="5 8" id="KW-0812">Transmembrane</keyword>
<reference evidence="9" key="1">
    <citation type="submission" date="2021-09" db="EMBL/GenBank/DDBJ databases">
        <authorList>
            <consortium name="AG Swart"/>
            <person name="Singh M."/>
            <person name="Singh A."/>
            <person name="Seah K."/>
            <person name="Emmerich C."/>
        </authorList>
    </citation>
    <scope>NUCLEOTIDE SEQUENCE</scope>
    <source>
        <strain evidence="9">ATCC30299</strain>
    </source>
</reference>
<feature type="transmembrane region" description="Helical" evidence="8">
    <location>
        <begin position="205"/>
        <end position="223"/>
    </location>
</feature>
<feature type="transmembrane region" description="Helical" evidence="8">
    <location>
        <begin position="243"/>
        <end position="262"/>
    </location>
</feature>
<evidence type="ECO:0000256" key="8">
    <source>
        <dbReference type="SAM" id="Phobius"/>
    </source>
</evidence>
<dbReference type="GO" id="GO:0005886">
    <property type="term" value="C:plasma membrane"/>
    <property type="evidence" value="ECO:0007669"/>
    <property type="project" value="UniProtKB-SubCell"/>
</dbReference>
<evidence type="ECO:0008006" key="11">
    <source>
        <dbReference type="Google" id="ProtNLM"/>
    </source>
</evidence>